<protein>
    <recommendedName>
        <fullName evidence="3">SF3 helicase domain-containing protein</fullName>
    </recommendedName>
</protein>
<dbReference type="InterPro" id="IPR027417">
    <property type="entry name" value="P-loop_NTPase"/>
</dbReference>
<dbReference type="PANTHER" id="PTHR35372">
    <property type="entry name" value="ATP BINDING PROTEIN-RELATED"/>
    <property type="match status" value="1"/>
</dbReference>
<dbReference type="Gene3D" id="3.40.50.300">
    <property type="entry name" value="P-loop containing nucleotide triphosphate hydrolases"/>
    <property type="match status" value="1"/>
</dbReference>
<dbReference type="AlphaFoldDB" id="A0A7S0VXM6"/>
<reference evidence="2" key="1">
    <citation type="submission" date="2021-01" db="EMBL/GenBank/DDBJ databases">
        <authorList>
            <person name="Corre E."/>
            <person name="Pelletier E."/>
            <person name="Niang G."/>
            <person name="Scheremetjew M."/>
            <person name="Finn R."/>
            <person name="Kale V."/>
            <person name="Holt S."/>
            <person name="Cochrane G."/>
            <person name="Meng A."/>
            <person name="Brown T."/>
            <person name="Cohen L."/>
        </authorList>
    </citation>
    <scope>NUCLEOTIDE SEQUENCE</scope>
    <source>
        <strain evidence="2">CCMP443</strain>
    </source>
</reference>
<gene>
    <name evidence="2" type="ORF">HTEP1355_LOCUS13439</name>
</gene>
<dbReference type="InterPro" id="IPR051620">
    <property type="entry name" value="ORF904-like_C"/>
</dbReference>
<evidence type="ECO:0008006" key="3">
    <source>
        <dbReference type="Google" id="ProtNLM"/>
    </source>
</evidence>
<name>A0A7S0VXM6_9CRYP</name>
<dbReference type="GO" id="GO:0016787">
    <property type="term" value="F:hydrolase activity"/>
    <property type="evidence" value="ECO:0007669"/>
    <property type="project" value="UniProtKB-KW"/>
</dbReference>
<accession>A0A7S0VXM6</accession>
<evidence type="ECO:0000256" key="1">
    <source>
        <dbReference type="ARBA" id="ARBA00022801"/>
    </source>
</evidence>
<proteinExistence type="predicted"/>
<keyword evidence="1" id="KW-0378">Hydrolase</keyword>
<organism evidence="2">
    <name type="scientific">Hemiselmis tepida</name>
    <dbReference type="NCBI Taxonomy" id="464990"/>
    <lineage>
        <taxon>Eukaryota</taxon>
        <taxon>Cryptophyceae</taxon>
        <taxon>Cryptomonadales</taxon>
        <taxon>Hemiselmidaceae</taxon>
        <taxon>Hemiselmis</taxon>
    </lineage>
</organism>
<dbReference type="EMBL" id="HBFN01023158">
    <property type="protein sequence ID" value="CAD8799798.1"/>
    <property type="molecule type" value="Transcribed_RNA"/>
</dbReference>
<sequence>MKSHITVYLIKSTLDLSAKTTYLKIIMLAQHLHRDKLQLAVVFKGRGSNGKTVIGRVLERILGSEIRKALPCASLGKPDGVNNDPLFNARKARIVTVSEIDRGSDIKEKRFKEITGEEGEVFAKTMYGKEISFAPIFKTTFFVNDLPAIMENGSFAVGRRCAIVPMRVSFVNRNTEAGRQEAEALREMGQPEALVVDLDPGYFDKHVVGNEAAFLRFFVQGAQMFYSSTSKITVPESLNEHAKASRSTNEAREGVEAFVGEKLFVSRGSRVLTKTLYDKFKGFMGDDVDFLTFSVEDFGSELTKCLKARGGEFFTVRKKQGSVKGVKARFWENLDMAS</sequence>
<dbReference type="PANTHER" id="PTHR35372:SF2">
    <property type="entry name" value="SF3 HELICASE DOMAIN-CONTAINING PROTEIN"/>
    <property type="match status" value="1"/>
</dbReference>
<evidence type="ECO:0000313" key="2">
    <source>
        <dbReference type="EMBL" id="CAD8799798.1"/>
    </source>
</evidence>